<feature type="compositionally biased region" description="Acidic residues" evidence="1">
    <location>
        <begin position="334"/>
        <end position="371"/>
    </location>
</feature>
<accession>A0A9W7M0S6</accession>
<keyword evidence="3" id="KW-1185">Reference proteome</keyword>
<gene>
    <name evidence="2" type="ORF">HRI_002012600</name>
</gene>
<evidence type="ECO:0000256" key="1">
    <source>
        <dbReference type="SAM" id="MobiDB-lite"/>
    </source>
</evidence>
<reference evidence="2" key="1">
    <citation type="submission" date="2023-05" db="EMBL/GenBank/DDBJ databases">
        <title>Genome and transcriptome analyses reveal genes involved in the formation of fine ridges on petal epidermal cells in Hibiscus trionum.</title>
        <authorList>
            <person name="Koshimizu S."/>
            <person name="Masuda S."/>
            <person name="Ishii T."/>
            <person name="Shirasu K."/>
            <person name="Hoshino A."/>
            <person name="Arita M."/>
        </authorList>
    </citation>
    <scope>NUCLEOTIDE SEQUENCE</scope>
    <source>
        <strain evidence="2">Hamamatsu line</strain>
    </source>
</reference>
<dbReference type="Proteomes" id="UP001165190">
    <property type="component" value="Unassembled WGS sequence"/>
</dbReference>
<dbReference type="OrthoDB" id="1908944at2759"/>
<feature type="region of interest" description="Disordered" evidence="1">
    <location>
        <begin position="140"/>
        <end position="173"/>
    </location>
</feature>
<comment type="caution">
    <text evidence="2">The sequence shown here is derived from an EMBL/GenBank/DDBJ whole genome shotgun (WGS) entry which is preliminary data.</text>
</comment>
<protein>
    <submittedName>
        <fullName evidence="2">Uncharacterized protein</fullName>
    </submittedName>
</protein>
<dbReference type="EMBL" id="BSYR01000019">
    <property type="protein sequence ID" value="GMI83433.1"/>
    <property type="molecule type" value="Genomic_DNA"/>
</dbReference>
<evidence type="ECO:0000313" key="2">
    <source>
        <dbReference type="EMBL" id="GMI83433.1"/>
    </source>
</evidence>
<sequence>MGFKRPFETEQLHVLPIKNPRQSNSSNKLTQFVGSVALSNTPQKPHISIEVESAFCKYQHNEAFKTDAALSDFTYSVEKNFETGDPLSLVTSTPCEEYTDSEAAAISPVSPEYAEFDFPQRKLVRVEDAYTLLLDRSPRKQVPLGPNHQANVPSWGRPIKKDKFSHNGTSDTNGNDYEEIMMGTCIIPMPNSNLTASNFGKVGAGKTGCSCMDSGSMRCVQQHVLEARKELKKSLGHEKFVKLGFYDMGEDVAYKWSEEDEEMFHEVVYTNPVSLGKEFWRRLSLVFPSQSKRELVSYYFNVFILQRRAVQNRSNTLNIDSDDDEWHGSRQAYEVEESEEEEDSMTESLADQEDLANNEGECLDEDDDSGESDGNNGVGDYLSAAIRDDYGGNPAVKGNVAKLFDESRFDSVFELTDNVSGVEDFSVQDDSCMSFEFQPDMVDSHSLIDTKASLHVGGMNNGLSKCVQSEVNGSGELLSHVYLLDTCGTKIWDTRSPTASTKGIDLQPTCNIIEDIFGRHLDHQEVQDEEK</sequence>
<dbReference type="InterPro" id="IPR001005">
    <property type="entry name" value="SANT/Myb"/>
</dbReference>
<dbReference type="PANTHER" id="PTHR46872:SF5">
    <property type="entry name" value="MYB-LIKE DOMAIN-CONTAINING PROTEIN"/>
    <property type="match status" value="1"/>
</dbReference>
<feature type="region of interest" description="Disordered" evidence="1">
    <location>
        <begin position="316"/>
        <end position="380"/>
    </location>
</feature>
<name>A0A9W7M0S6_HIBTR</name>
<dbReference type="CDD" id="cd00167">
    <property type="entry name" value="SANT"/>
    <property type="match status" value="1"/>
</dbReference>
<proteinExistence type="predicted"/>
<evidence type="ECO:0000313" key="3">
    <source>
        <dbReference type="Proteomes" id="UP001165190"/>
    </source>
</evidence>
<organism evidence="2 3">
    <name type="scientific">Hibiscus trionum</name>
    <name type="common">Flower of an hour</name>
    <dbReference type="NCBI Taxonomy" id="183268"/>
    <lineage>
        <taxon>Eukaryota</taxon>
        <taxon>Viridiplantae</taxon>
        <taxon>Streptophyta</taxon>
        <taxon>Embryophyta</taxon>
        <taxon>Tracheophyta</taxon>
        <taxon>Spermatophyta</taxon>
        <taxon>Magnoliopsida</taxon>
        <taxon>eudicotyledons</taxon>
        <taxon>Gunneridae</taxon>
        <taxon>Pentapetalae</taxon>
        <taxon>rosids</taxon>
        <taxon>malvids</taxon>
        <taxon>Malvales</taxon>
        <taxon>Malvaceae</taxon>
        <taxon>Malvoideae</taxon>
        <taxon>Hibiscus</taxon>
    </lineage>
</organism>
<dbReference type="PANTHER" id="PTHR46872">
    <property type="entry name" value="DNA BINDING PROTEIN"/>
    <property type="match status" value="1"/>
</dbReference>
<dbReference type="AlphaFoldDB" id="A0A9W7M0S6"/>